<keyword evidence="8 15" id="KW-0547">Nucleotide-binding</keyword>
<dbReference type="InterPro" id="IPR008271">
    <property type="entry name" value="Ser/Thr_kinase_AS"/>
</dbReference>
<keyword evidence="7" id="KW-0732">Signal</keyword>
<dbReference type="AlphaFoldDB" id="A0A9K3N6S7"/>
<dbReference type="GO" id="GO:0004714">
    <property type="term" value="F:transmembrane receptor protein tyrosine kinase activity"/>
    <property type="evidence" value="ECO:0007669"/>
    <property type="project" value="InterPro"/>
</dbReference>
<dbReference type="Gene3D" id="3.30.200.20">
    <property type="entry name" value="Phosphorylase Kinase, domain 1"/>
    <property type="match status" value="2"/>
</dbReference>
<keyword evidence="13" id="KW-1015">Disulfide bond</keyword>
<dbReference type="PROSITE" id="PS00108">
    <property type="entry name" value="PROTEIN_KINASE_ST"/>
    <property type="match status" value="2"/>
</dbReference>
<evidence type="ECO:0000256" key="1">
    <source>
        <dbReference type="ARBA" id="ARBA00004162"/>
    </source>
</evidence>
<keyword evidence="11" id="KW-1133">Transmembrane helix</keyword>
<evidence type="ECO:0000256" key="6">
    <source>
        <dbReference type="ARBA" id="ARBA00022692"/>
    </source>
</evidence>
<dbReference type="Proteomes" id="UP000215914">
    <property type="component" value="Unassembled WGS sequence"/>
</dbReference>
<keyword evidence="14" id="KW-0325">Glycoprotein</keyword>
<dbReference type="InterPro" id="IPR011009">
    <property type="entry name" value="Kinase-like_dom_sf"/>
</dbReference>
<proteinExistence type="predicted"/>
<evidence type="ECO:0000256" key="2">
    <source>
        <dbReference type="ARBA" id="ARBA00004479"/>
    </source>
</evidence>
<accession>A0A9K3N6S7</accession>
<evidence type="ECO:0000256" key="15">
    <source>
        <dbReference type="PROSITE-ProRule" id="PRU10141"/>
    </source>
</evidence>
<dbReference type="PROSITE" id="PS00107">
    <property type="entry name" value="PROTEIN_KINASE_ATP"/>
    <property type="match status" value="2"/>
</dbReference>
<evidence type="ECO:0000256" key="14">
    <source>
        <dbReference type="ARBA" id="ARBA00023180"/>
    </source>
</evidence>
<comment type="caution">
    <text evidence="17">The sequence shown here is derived from an EMBL/GenBank/DDBJ whole genome shotgun (WGS) entry which is preliminary data.</text>
</comment>
<evidence type="ECO:0000256" key="12">
    <source>
        <dbReference type="ARBA" id="ARBA00023136"/>
    </source>
</evidence>
<keyword evidence="6" id="KW-0812">Transmembrane</keyword>
<protein>
    <recommendedName>
        <fullName evidence="16">Protein kinase domain-containing protein</fullName>
    </recommendedName>
</protein>
<comment type="subcellular location">
    <subcellularLocation>
        <location evidence="1">Cell membrane</location>
        <topology evidence="1">Single-pass membrane protein</topology>
    </subcellularLocation>
    <subcellularLocation>
        <location evidence="2">Membrane</location>
        <topology evidence="2">Single-pass type I membrane protein</topology>
    </subcellularLocation>
</comment>
<dbReference type="SMART" id="SM00220">
    <property type="entry name" value="S_TKc"/>
    <property type="match status" value="2"/>
</dbReference>
<dbReference type="GO" id="GO:0005886">
    <property type="term" value="C:plasma membrane"/>
    <property type="evidence" value="ECO:0000318"/>
    <property type="project" value="GO_Central"/>
</dbReference>
<keyword evidence="10 15" id="KW-0067">ATP-binding</keyword>
<evidence type="ECO:0000256" key="11">
    <source>
        <dbReference type="ARBA" id="ARBA00022989"/>
    </source>
</evidence>
<feature type="binding site" evidence="15">
    <location>
        <position position="66"/>
    </location>
    <ligand>
        <name>ATP</name>
        <dbReference type="ChEBI" id="CHEBI:30616"/>
    </ligand>
</feature>
<keyword evidence="4" id="KW-0723">Serine/threonine-protein kinase</keyword>
<evidence type="ECO:0000256" key="13">
    <source>
        <dbReference type="ARBA" id="ARBA00023157"/>
    </source>
</evidence>
<dbReference type="SUPFAM" id="SSF56112">
    <property type="entry name" value="Protein kinase-like (PK-like)"/>
    <property type="match status" value="2"/>
</dbReference>
<reference evidence="17" key="1">
    <citation type="journal article" date="2017" name="Nature">
        <title>The sunflower genome provides insights into oil metabolism, flowering and Asterid evolution.</title>
        <authorList>
            <person name="Badouin H."/>
            <person name="Gouzy J."/>
            <person name="Grassa C.J."/>
            <person name="Murat F."/>
            <person name="Staton S.E."/>
            <person name="Cottret L."/>
            <person name="Lelandais-Briere C."/>
            <person name="Owens G.L."/>
            <person name="Carrere S."/>
            <person name="Mayjonade B."/>
            <person name="Legrand L."/>
            <person name="Gill N."/>
            <person name="Kane N.C."/>
            <person name="Bowers J.E."/>
            <person name="Hubner S."/>
            <person name="Bellec A."/>
            <person name="Berard A."/>
            <person name="Berges H."/>
            <person name="Blanchet N."/>
            <person name="Boniface M.C."/>
            <person name="Brunel D."/>
            <person name="Catrice O."/>
            <person name="Chaidir N."/>
            <person name="Claudel C."/>
            <person name="Donnadieu C."/>
            <person name="Faraut T."/>
            <person name="Fievet G."/>
            <person name="Helmstetter N."/>
            <person name="King M."/>
            <person name="Knapp S.J."/>
            <person name="Lai Z."/>
            <person name="Le Paslier M.C."/>
            <person name="Lippi Y."/>
            <person name="Lorenzon L."/>
            <person name="Mandel J.R."/>
            <person name="Marage G."/>
            <person name="Marchand G."/>
            <person name="Marquand E."/>
            <person name="Bret-Mestries E."/>
            <person name="Morien E."/>
            <person name="Nambeesan S."/>
            <person name="Nguyen T."/>
            <person name="Pegot-Espagnet P."/>
            <person name="Pouilly N."/>
            <person name="Raftis F."/>
            <person name="Sallet E."/>
            <person name="Schiex T."/>
            <person name="Thomas J."/>
            <person name="Vandecasteele C."/>
            <person name="Vares D."/>
            <person name="Vear F."/>
            <person name="Vautrin S."/>
            <person name="Crespi M."/>
            <person name="Mangin B."/>
            <person name="Burke J.M."/>
            <person name="Salse J."/>
            <person name="Munos S."/>
            <person name="Vincourt P."/>
            <person name="Rieseberg L.H."/>
            <person name="Langlade N.B."/>
        </authorList>
    </citation>
    <scope>NUCLEOTIDE SEQUENCE</scope>
    <source>
        <tissue evidence="17">Leaves</tissue>
    </source>
</reference>
<evidence type="ECO:0000256" key="8">
    <source>
        <dbReference type="ARBA" id="ARBA00022741"/>
    </source>
</evidence>
<evidence type="ECO:0000256" key="10">
    <source>
        <dbReference type="ARBA" id="ARBA00022840"/>
    </source>
</evidence>
<sequence>MFVATETSTTSSAIQQSQLCRHFEFGEIRSATKNFDESLVIGHGGFGKVYKGNIDNGSSLVVAAIKRLDAMSDQGESEFWAEVEMLSKLRHCNLVSLIGYCNHESEMILVYEYMPHGTLADHLHKLGTPLSWCQRLKMCIGAARGLDYLHTGTGIEFGIIHRDVKSSNILLDKDWAAKVSDFGLSKISPRNQLSTHVSTLVKGTFGYFDPSYFATGKLTRMSDVYAFGVVLLEMLCRKRAVDDSLDWGIATWAKDSIKEGNLKDIVDSDIRGEISPICLKHYARIAERCLDSHPKHRPTMAEVVLSLEYVLASQEKTNSMSQTASKTIFGRMVDKFSYTGKSSGMEFGSIMPKKPFHIGKDFGFLMPKKLDDQPPHSLNEISHPSGSTANTYGAYASSNMGRRFTFAEIRAATNNFDKARIIGVGGFGKVYMGEINGGEIKLAIKRATPGSRYGVKEFRKELEVLSKLRHRHLISLIGYCEENTEMLLVFDYMANGTLKDHLYETQSQPLTWNQRLEICIGAARGLNYLHTGAKDTIIHRDVKTSNILLDDKWVAKVSDFGISTTMDDTTESTVIKGTFGYLDPEYVRTLMLTEKSDVYAFGVVLLEILCARKALDTTLETEQAHLSDWGVRCHKKGIFDRIVDPFLRGKVSSESFNKVVETAIQCVSKKGFDRPSMGDVLWNLEQALVLQERPLERRSKEFTDCRSLFAEDYEPKPCYTNLLASAESKLASKPSS</sequence>
<evidence type="ECO:0000256" key="4">
    <source>
        <dbReference type="ARBA" id="ARBA00022527"/>
    </source>
</evidence>
<keyword evidence="18" id="KW-1185">Reference proteome</keyword>
<dbReference type="InterPro" id="IPR001245">
    <property type="entry name" value="Ser-Thr/Tyr_kinase_cat_dom"/>
</dbReference>
<dbReference type="FunFam" id="1.10.510.10:FF:000252">
    <property type="entry name" value="Receptor-like protein kinase FERONIA"/>
    <property type="match status" value="1"/>
</dbReference>
<dbReference type="FunFam" id="3.30.200.20:FF:000039">
    <property type="entry name" value="receptor-like protein kinase FERONIA"/>
    <property type="match status" value="2"/>
</dbReference>
<dbReference type="GO" id="GO:0005524">
    <property type="term" value="F:ATP binding"/>
    <property type="evidence" value="ECO:0007669"/>
    <property type="project" value="UniProtKB-UniRule"/>
</dbReference>
<keyword evidence="9" id="KW-0418">Kinase</keyword>
<evidence type="ECO:0000256" key="5">
    <source>
        <dbReference type="ARBA" id="ARBA00022679"/>
    </source>
</evidence>
<gene>
    <name evidence="17" type="ORF">HanXRQr2_Chr09g0366341</name>
</gene>
<dbReference type="Gramene" id="mRNA:HanXRQr2_Chr09g0366341">
    <property type="protein sequence ID" value="mRNA:HanXRQr2_Chr09g0366341"/>
    <property type="gene ID" value="HanXRQr2_Chr09g0366341"/>
</dbReference>
<dbReference type="PROSITE" id="PS50011">
    <property type="entry name" value="PROTEIN_KINASE_DOM"/>
    <property type="match status" value="2"/>
</dbReference>
<dbReference type="InterPro" id="IPR045272">
    <property type="entry name" value="ANXUR1/2-like"/>
</dbReference>
<reference evidence="17" key="2">
    <citation type="submission" date="2020-06" db="EMBL/GenBank/DDBJ databases">
        <title>Helianthus annuus Genome sequencing and assembly Release 2.</title>
        <authorList>
            <person name="Gouzy J."/>
            <person name="Langlade N."/>
            <person name="Munos S."/>
        </authorList>
    </citation>
    <scope>NUCLEOTIDE SEQUENCE</scope>
    <source>
        <tissue evidence="17">Leaves</tissue>
    </source>
</reference>
<dbReference type="Gene3D" id="1.10.510.10">
    <property type="entry name" value="Transferase(Phosphotransferase) domain 1"/>
    <property type="match status" value="2"/>
</dbReference>
<evidence type="ECO:0000313" key="17">
    <source>
        <dbReference type="EMBL" id="KAF5789052.1"/>
    </source>
</evidence>
<dbReference type="EMBL" id="MNCJ02000324">
    <property type="protein sequence ID" value="KAF5789052.1"/>
    <property type="molecule type" value="Genomic_DNA"/>
</dbReference>
<keyword evidence="5 17" id="KW-0808">Transferase</keyword>
<feature type="binding site" evidence="15">
    <location>
        <position position="445"/>
    </location>
    <ligand>
        <name>ATP</name>
        <dbReference type="ChEBI" id="CHEBI:30616"/>
    </ligand>
</feature>
<feature type="domain" description="Protein kinase" evidence="16">
    <location>
        <begin position="416"/>
        <end position="689"/>
    </location>
</feature>
<dbReference type="CDD" id="cd14066">
    <property type="entry name" value="STKc_IRAK"/>
    <property type="match status" value="2"/>
</dbReference>
<dbReference type="InterPro" id="IPR000719">
    <property type="entry name" value="Prot_kinase_dom"/>
</dbReference>
<dbReference type="InterPro" id="IPR017441">
    <property type="entry name" value="Protein_kinase_ATP_BS"/>
</dbReference>
<dbReference type="GO" id="GO:0004672">
    <property type="term" value="F:protein kinase activity"/>
    <property type="evidence" value="ECO:0000318"/>
    <property type="project" value="GO_Central"/>
</dbReference>
<evidence type="ECO:0000259" key="16">
    <source>
        <dbReference type="PROSITE" id="PS50011"/>
    </source>
</evidence>
<feature type="domain" description="Protein kinase" evidence="16">
    <location>
        <begin position="35"/>
        <end position="310"/>
    </location>
</feature>
<dbReference type="PANTHER" id="PTHR27003">
    <property type="entry name" value="OS07G0166700 PROTEIN"/>
    <property type="match status" value="1"/>
</dbReference>
<dbReference type="FunFam" id="1.10.510.10:FF:000468">
    <property type="entry name" value="PTI1-like tyrosine-protein kinase 3"/>
    <property type="match status" value="1"/>
</dbReference>
<evidence type="ECO:0000256" key="9">
    <source>
        <dbReference type="ARBA" id="ARBA00022777"/>
    </source>
</evidence>
<dbReference type="GO" id="GO:0004674">
    <property type="term" value="F:protein serine/threonine kinase activity"/>
    <property type="evidence" value="ECO:0007669"/>
    <property type="project" value="UniProtKB-KW"/>
</dbReference>
<organism evidence="17 18">
    <name type="scientific">Helianthus annuus</name>
    <name type="common">Common sunflower</name>
    <dbReference type="NCBI Taxonomy" id="4232"/>
    <lineage>
        <taxon>Eukaryota</taxon>
        <taxon>Viridiplantae</taxon>
        <taxon>Streptophyta</taxon>
        <taxon>Embryophyta</taxon>
        <taxon>Tracheophyta</taxon>
        <taxon>Spermatophyta</taxon>
        <taxon>Magnoliopsida</taxon>
        <taxon>eudicotyledons</taxon>
        <taxon>Gunneridae</taxon>
        <taxon>Pentapetalae</taxon>
        <taxon>asterids</taxon>
        <taxon>campanulids</taxon>
        <taxon>Asterales</taxon>
        <taxon>Asteraceae</taxon>
        <taxon>Asteroideae</taxon>
        <taxon>Heliantheae alliance</taxon>
        <taxon>Heliantheae</taxon>
        <taxon>Helianthus</taxon>
    </lineage>
</organism>
<dbReference type="GO" id="GO:0051707">
    <property type="term" value="P:response to other organism"/>
    <property type="evidence" value="ECO:0007669"/>
    <property type="project" value="UniProtKB-ARBA"/>
</dbReference>
<evidence type="ECO:0000256" key="7">
    <source>
        <dbReference type="ARBA" id="ARBA00022729"/>
    </source>
</evidence>
<keyword evidence="12" id="KW-0472">Membrane</keyword>
<dbReference type="Pfam" id="PF07714">
    <property type="entry name" value="PK_Tyr_Ser-Thr"/>
    <property type="match status" value="2"/>
</dbReference>
<evidence type="ECO:0000256" key="3">
    <source>
        <dbReference type="ARBA" id="ARBA00022475"/>
    </source>
</evidence>
<keyword evidence="3" id="KW-1003">Cell membrane</keyword>
<evidence type="ECO:0000313" key="18">
    <source>
        <dbReference type="Proteomes" id="UP000215914"/>
    </source>
</evidence>
<dbReference type="PANTHER" id="PTHR27003:SF342">
    <property type="entry name" value="TYROSINE-PROTEIN KINASE, CSF-1_PDGF RECEPTOR FAMILY-RELATED"/>
    <property type="match status" value="1"/>
</dbReference>
<name>A0A9K3N6S7_HELAN</name>